<dbReference type="Proteomes" id="UP001597353">
    <property type="component" value="Unassembled WGS sequence"/>
</dbReference>
<feature type="domain" description="FAD/NAD(P)-binding" evidence="1">
    <location>
        <begin position="144"/>
        <end position="431"/>
    </location>
</feature>
<dbReference type="Gene3D" id="1.10.1060.10">
    <property type="entry name" value="Alpha-helical ferredoxin"/>
    <property type="match status" value="1"/>
</dbReference>
<gene>
    <name evidence="3" type="ORF">ACFSGJ_18970</name>
</gene>
<comment type="caution">
    <text evidence="3">The sequence shown here is derived from an EMBL/GenBank/DDBJ whole genome shotgun (WGS) entry which is preliminary data.</text>
</comment>
<dbReference type="Pfam" id="PF14691">
    <property type="entry name" value="Fer4_20"/>
    <property type="match status" value="1"/>
</dbReference>
<proteinExistence type="predicted"/>
<dbReference type="SUPFAM" id="SSF46548">
    <property type="entry name" value="alpha-helical ferredoxin"/>
    <property type="match status" value="1"/>
</dbReference>
<organism evidence="3 4">
    <name type="scientific">Halodurantibacterium flavum</name>
    <dbReference type="NCBI Taxonomy" id="1382802"/>
    <lineage>
        <taxon>Bacteria</taxon>
        <taxon>Pseudomonadati</taxon>
        <taxon>Pseudomonadota</taxon>
        <taxon>Alphaproteobacteria</taxon>
        <taxon>Rhodobacterales</taxon>
        <taxon>Paracoccaceae</taxon>
        <taxon>Halodurantibacterium</taxon>
    </lineage>
</organism>
<name>A0ABW4S9U9_9RHOB</name>
<evidence type="ECO:0000259" key="2">
    <source>
        <dbReference type="Pfam" id="PF14691"/>
    </source>
</evidence>
<dbReference type="InterPro" id="IPR036188">
    <property type="entry name" value="FAD/NAD-bd_sf"/>
</dbReference>
<reference evidence="4" key="1">
    <citation type="journal article" date="2019" name="Int. J. Syst. Evol. Microbiol.">
        <title>The Global Catalogue of Microorganisms (GCM) 10K type strain sequencing project: providing services to taxonomists for standard genome sequencing and annotation.</title>
        <authorList>
            <consortium name="The Broad Institute Genomics Platform"/>
            <consortium name="The Broad Institute Genome Sequencing Center for Infectious Disease"/>
            <person name="Wu L."/>
            <person name="Ma J."/>
        </authorList>
    </citation>
    <scope>NUCLEOTIDE SEQUENCE [LARGE SCALE GENOMIC DNA]</scope>
    <source>
        <strain evidence="4">CGMCC 4.7242</strain>
    </source>
</reference>
<dbReference type="PRINTS" id="PR00419">
    <property type="entry name" value="ADXRDTASE"/>
</dbReference>
<dbReference type="RefSeq" id="WP_390265524.1">
    <property type="nucleotide sequence ID" value="NZ_JBHUGH010000037.1"/>
</dbReference>
<dbReference type="PANTHER" id="PTHR42783">
    <property type="entry name" value="GLUTAMATE SYNTHASE [NADPH] SMALL CHAIN"/>
    <property type="match status" value="1"/>
</dbReference>
<dbReference type="Pfam" id="PF07992">
    <property type="entry name" value="Pyr_redox_2"/>
    <property type="match status" value="1"/>
</dbReference>
<dbReference type="InterPro" id="IPR023753">
    <property type="entry name" value="FAD/NAD-binding_dom"/>
</dbReference>
<dbReference type="InterPro" id="IPR028261">
    <property type="entry name" value="DPD_II"/>
</dbReference>
<protein>
    <submittedName>
        <fullName evidence="3">NAD(P)-dependent oxidoreductase</fullName>
    </submittedName>
</protein>
<accession>A0ABW4S9U9</accession>
<evidence type="ECO:0000313" key="3">
    <source>
        <dbReference type="EMBL" id="MFD1914289.1"/>
    </source>
</evidence>
<keyword evidence="4" id="KW-1185">Reference proteome</keyword>
<dbReference type="Gene3D" id="3.50.50.60">
    <property type="entry name" value="FAD/NAD(P)-binding domain"/>
    <property type="match status" value="2"/>
</dbReference>
<sequence>MTNSQLTPGIVPGRLPAEVIARNFQDVEPPLDPHEALVAADRCYFCHDAPCMTACPTTIDIPLFIRQIATGTPEAAARTILNQNILGGMCARVCPTEQLCEEACVRETAEGKPVEIGRLQRYATDRIMARGVHPFTRATPTGKRVAVVGAGPAGLSAAHRLAMKGHDVTIFDARPKPGGLNEYGIAAYKATNDFAQQEVEWLLSIGGIVVKNDMALGREISLETLRAEYDAVFLGVGLAGVNALRVEGEEKEAVTNAVDYIATLRQADDKSALPVGRDVVVIGGGMTAVDVAVQSKLLGAENVTIVYRRGQDRMSASRHEQDHALSTGVRIICNAAPLRVIGNGAVREVEFAYTHDSGAGLTIGNETFRLKADQLFKAIGQTLEGGAEGLAIEGGKIAITGAGRTTLPGVWAGGDCAQGGDDLTVTAVAEGRDAAEDIHAALTA</sequence>
<dbReference type="EMBL" id="JBHUGH010000037">
    <property type="protein sequence ID" value="MFD1914289.1"/>
    <property type="molecule type" value="Genomic_DNA"/>
</dbReference>
<feature type="domain" description="Dihydroprymidine dehydrogenase" evidence="2">
    <location>
        <begin position="22"/>
        <end position="130"/>
    </location>
</feature>
<evidence type="ECO:0000313" key="4">
    <source>
        <dbReference type="Proteomes" id="UP001597353"/>
    </source>
</evidence>
<evidence type="ECO:0000259" key="1">
    <source>
        <dbReference type="Pfam" id="PF07992"/>
    </source>
</evidence>
<dbReference type="SUPFAM" id="SSF51971">
    <property type="entry name" value="Nucleotide-binding domain"/>
    <property type="match status" value="1"/>
</dbReference>
<dbReference type="InterPro" id="IPR009051">
    <property type="entry name" value="Helical_ferredxn"/>
</dbReference>
<dbReference type="PANTHER" id="PTHR42783:SF3">
    <property type="entry name" value="GLUTAMATE SYNTHASE [NADPH] SMALL CHAIN-RELATED"/>
    <property type="match status" value="1"/>
</dbReference>